<proteinExistence type="predicted"/>
<sequence length="238" mass="24821">MKPIFALQALLGLVAAVPTASEASHGIEKRQATLTKWCSPTTSLCYNQYTTGGGSAFRIAIADSSTTAGAFDIAIQLVAPTGQGWVGLSWGGGMSQAPLTVAWPNGQDVTLSSRWANAHTMPTMYNDATYTVLADTGVNGTHYTLSVVCKGCSTWTRPTGTRTLSPNGGVRLAWAQNTQAASVAQPANPASNFNYHQYLGYFDASFQDSKVPAAQFSAAVAMTKAGVNSAAATPVPSF</sequence>
<feature type="domain" description="DOMON" evidence="2">
    <location>
        <begin position="85"/>
        <end position="177"/>
    </location>
</feature>
<dbReference type="InterPro" id="IPR005018">
    <property type="entry name" value="DOMON_domain"/>
</dbReference>
<evidence type="ECO:0000256" key="1">
    <source>
        <dbReference type="SAM" id="SignalP"/>
    </source>
</evidence>
<comment type="caution">
    <text evidence="3">The sequence shown here is derived from an EMBL/GenBank/DDBJ whole genome shotgun (WGS) entry which is preliminary data.</text>
</comment>
<dbReference type="OrthoDB" id="413885at2759"/>
<keyword evidence="1" id="KW-0732">Signal</keyword>
<evidence type="ECO:0000313" key="4">
    <source>
        <dbReference type="Proteomes" id="UP000233524"/>
    </source>
</evidence>
<evidence type="ECO:0000313" key="3">
    <source>
        <dbReference type="EMBL" id="PKS12280.1"/>
    </source>
</evidence>
<reference evidence="3 4" key="1">
    <citation type="journal article" date="2017" name="G3 (Bethesda)">
        <title>First Draft Genome Sequence of the Pathogenic Fungus Lomentospora prolificans (Formerly Scedosporium prolificans).</title>
        <authorList>
            <person name="Luo R."/>
            <person name="Zimin A."/>
            <person name="Workman R."/>
            <person name="Fan Y."/>
            <person name="Pertea G."/>
            <person name="Grossman N."/>
            <person name="Wear M.P."/>
            <person name="Jia B."/>
            <person name="Miller H."/>
            <person name="Casadevall A."/>
            <person name="Timp W."/>
            <person name="Zhang S.X."/>
            <person name="Salzberg S.L."/>
        </authorList>
    </citation>
    <scope>NUCLEOTIDE SEQUENCE [LARGE SCALE GENOMIC DNA]</scope>
    <source>
        <strain evidence="3 4">JHH-5317</strain>
    </source>
</reference>
<dbReference type="PANTHER" id="PTHR47797:SF5">
    <property type="entry name" value="CELLOBIOSE DEHYDROGENASE CYTOCHROME DOMAIN-CONTAINING PROTEIN"/>
    <property type="match status" value="1"/>
</dbReference>
<organism evidence="3 4">
    <name type="scientific">Lomentospora prolificans</name>
    <dbReference type="NCBI Taxonomy" id="41688"/>
    <lineage>
        <taxon>Eukaryota</taxon>
        <taxon>Fungi</taxon>
        <taxon>Dikarya</taxon>
        <taxon>Ascomycota</taxon>
        <taxon>Pezizomycotina</taxon>
        <taxon>Sordariomycetes</taxon>
        <taxon>Hypocreomycetidae</taxon>
        <taxon>Microascales</taxon>
        <taxon>Microascaceae</taxon>
        <taxon>Lomentospora</taxon>
    </lineage>
</organism>
<feature type="chain" id="PRO_5015008056" description="DOMON domain-containing protein" evidence="1">
    <location>
        <begin position="17"/>
        <end position="238"/>
    </location>
</feature>
<dbReference type="Proteomes" id="UP000233524">
    <property type="component" value="Unassembled WGS sequence"/>
</dbReference>
<dbReference type="SUPFAM" id="SSF49344">
    <property type="entry name" value="CBD9-like"/>
    <property type="match status" value="1"/>
</dbReference>
<evidence type="ECO:0000259" key="2">
    <source>
        <dbReference type="SMART" id="SM00664"/>
    </source>
</evidence>
<dbReference type="InterPro" id="IPR015920">
    <property type="entry name" value="Cellobiose_DH-like_cyt"/>
</dbReference>
<gene>
    <name evidence="3" type="ORF">jhhlp_001580</name>
</gene>
<dbReference type="VEuPathDB" id="FungiDB:jhhlp_001580"/>
<dbReference type="InParanoid" id="A0A2N3NIM6"/>
<dbReference type="CDD" id="cd09630">
    <property type="entry name" value="CDH_like_cytochrome"/>
    <property type="match status" value="1"/>
</dbReference>
<dbReference type="Pfam" id="PF16010">
    <property type="entry name" value="CDH-cyt"/>
    <property type="match status" value="1"/>
</dbReference>
<dbReference type="SMART" id="SM00664">
    <property type="entry name" value="DoH"/>
    <property type="match status" value="1"/>
</dbReference>
<dbReference type="Gene3D" id="2.60.40.1210">
    <property type="entry name" value="Cellobiose dehydrogenase, cytochrome domain"/>
    <property type="match status" value="1"/>
</dbReference>
<name>A0A2N3NIM6_9PEZI</name>
<keyword evidence="4" id="KW-1185">Reference proteome</keyword>
<dbReference type="PANTHER" id="PTHR47797">
    <property type="entry name" value="DEHYDROGENASE, PUTATIVE (AFU_ORTHOLOGUE AFUA_8G05805)-RELATED"/>
    <property type="match status" value="1"/>
</dbReference>
<feature type="signal peptide" evidence="1">
    <location>
        <begin position="1"/>
        <end position="16"/>
    </location>
</feature>
<dbReference type="EMBL" id="NLAX01000004">
    <property type="protein sequence ID" value="PKS12280.1"/>
    <property type="molecule type" value="Genomic_DNA"/>
</dbReference>
<accession>A0A2N3NIM6</accession>
<protein>
    <recommendedName>
        <fullName evidence="2">DOMON domain-containing protein</fullName>
    </recommendedName>
</protein>
<dbReference type="STRING" id="41688.A0A2N3NIM6"/>
<dbReference type="AlphaFoldDB" id="A0A2N3NIM6"/>